<dbReference type="Pfam" id="PF03994">
    <property type="entry name" value="DUF350"/>
    <property type="match status" value="1"/>
</dbReference>
<accession>A0ABU2B8Y7</accession>
<keyword evidence="6 7" id="KW-0472">Membrane</keyword>
<dbReference type="RefSeq" id="WP_277103886.1">
    <property type="nucleotide sequence ID" value="NZ_BAAAJS010000027.1"/>
</dbReference>
<keyword evidence="9" id="KW-1185">Reference proteome</keyword>
<keyword evidence="3" id="KW-1003">Cell membrane</keyword>
<keyword evidence="5 7" id="KW-1133">Transmembrane helix</keyword>
<evidence type="ECO:0000256" key="5">
    <source>
        <dbReference type="ARBA" id="ARBA00022989"/>
    </source>
</evidence>
<reference evidence="8 9" key="1">
    <citation type="submission" date="2023-07" db="EMBL/GenBank/DDBJ databases">
        <title>Sequencing the genomes of 1000 actinobacteria strains.</title>
        <authorList>
            <person name="Klenk H.-P."/>
        </authorList>
    </citation>
    <scope>NUCLEOTIDE SEQUENCE [LARGE SCALE GENOMIC DNA]</scope>
    <source>
        <strain evidence="8 9">DSM 44508</strain>
    </source>
</reference>
<evidence type="ECO:0000256" key="4">
    <source>
        <dbReference type="ARBA" id="ARBA00022692"/>
    </source>
</evidence>
<gene>
    <name evidence="8" type="ORF">J2S37_001384</name>
</gene>
<evidence type="ECO:0000256" key="1">
    <source>
        <dbReference type="ARBA" id="ARBA00004651"/>
    </source>
</evidence>
<proteinExistence type="inferred from homology"/>
<feature type="transmembrane region" description="Helical" evidence="7">
    <location>
        <begin position="106"/>
        <end position="124"/>
    </location>
</feature>
<feature type="transmembrane region" description="Helical" evidence="7">
    <location>
        <begin position="30"/>
        <end position="50"/>
    </location>
</feature>
<evidence type="ECO:0000256" key="3">
    <source>
        <dbReference type="ARBA" id="ARBA00022475"/>
    </source>
</evidence>
<sequence length="164" mass="17545">MNTFISFAQVGAHAQPMLVAAGFSESSFTLGMTSTVSYFALALALFLLGFKVQDWLTPGHFRKQIFVDNLPNACVLAGSQAVALGIVIATAIALSPDELGQGLLFTLFYSLVGLALQTVFLVIVELFSPNRMRDVFEDPKLRPSALVSGVFLIMVGVINAACLL</sequence>
<evidence type="ECO:0000256" key="7">
    <source>
        <dbReference type="SAM" id="Phobius"/>
    </source>
</evidence>
<feature type="transmembrane region" description="Helical" evidence="7">
    <location>
        <begin position="70"/>
        <end position="94"/>
    </location>
</feature>
<dbReference type="EMBL" id="JAVDYF010000001">
    <property type="protein sequence ID" value="MDR7354846.1"/>
    <property type="molecule type" value="Genomic_DNA"/>
</dbReference>
<comment type="similarity">
    <text evidence="2">Belongs to the UPF0719 family.</text>
</comment>
<keyword evidence="4 7" id="KW-0812">Transmembrane</keyword>
<dbReference type="InterPro" id="IPR007140">
    <property type="entry name" value="DUF350"/>
</dbReference>
<protein>
    <submittedName>
        <fullName evidence="8">Uncharacterized membrane protein YjfL (UPF0719 family)</fullName>
    </submittedName>
</protein>
<evidence type="ECO:0000256" key="2">
    <source>
        <dbReference type="ARBA" id="ARBA00005779"/>
    </source>
</evidence>
<evidence type="ECO:0000313" key="8">
    <source>
        <dbReference type="EMBL" id="MDR7354846.1"/>
    </source>
</evidence>
<comment type="caution">
    <text evidence="8">The sequence shown here is derived from an EMBL/GenBank/DDBJ whole genome shotgun (WGS) entry which is preliminary data.</text>
</comment>
<name>A0ABU2B8Y7_9CORY</name>
<evidence type="ECO:0000313" key="9">
    <source>
        <dbReference type="Proteomes" id="UP001183619"/>
    </source>
</evidence>
<dbReference type="Proteomes" id="UP001183619">
    <property type="component" value="Unassembled WGS sequence"/>
</dbReference>
<evidence type="ECO:0000256" key="6">
    <source>
        <dbReference type="ARBA" id="ARBA00023136"/>
    </source>
</evidence>
<comment type="subcellular location">
    <subcellularLocation>
        <location evidence="1">Cell membrane</location>
        <topology evidence="1">Multi-pass membrane protein</topology>
    </subcellularLocation>
</comment>
<feature type="transmembrane region" description="Helical" evidence="7">
    <location>
        <begin position="145"/>
        <end position="163"/>
    </location>
</feature>
<organism evidence="8 9">
    <name type="scientific">Corynebacterium felinum</name>
    <dbReference type="NCBI Taxonomy" id="131318"/>
    <lineage>
        <taxon>Bacteria</taxon>
        <taxon>Bacillati</taxon>
        <taxon>Actinomycetota</taxon>
        <taxon>Actinomycetes</taxon>
        <taxon>Mycobacteriales</taxon>
        <taxon>Corynebacteriaceae</taxon>
        <taxon>Corynebacterium</taxon>
    </lineage>
</organism>